<name>A0ABU8UA47_9ACTN</name>
<comment type="caution">
    <text evidence="1">The sequence shown here is derived from an EMBL/GenBank/DDBJ whole genome shotgun (WGS) entry which is preliminary data.</text>
</comment>
<sequence length="191" mass="21945">MMEPLTSETWADALDLYESSYTFVSVAPRVHGEWWLDFASIVRLEARDPRGWRSIDPDDEEFDLRVDPIYPWLEPPATVEEAERFHGRVKQLPRASVRSLLVLLGILGMDVAKAPNWERRRPGMEHRADVIMSRFPGDTCFYANLGWKGDHPDFYEQPVTGMDPFSQFGWDAGLIAVNDAEVAVFWAFEPI</sequence>
<dbReference type="EMBL" id="JBBKAM010000002">
    <property type="protein sequence ID" value="MEJ8644759.1"/>
    <property type="molecule type" value="Genomic_DNA"/>
</dbReference>
<keyword evidence="2" id="KW-1185">Reference proteome</keyword>
<evidence type="ECO:0008006" key="3">
    <source>
        <dbReference type="Google" id="ProtNLM"/>
    </source>
</evidence>
<evidence type="ECO:0000313" key="2">
    <source>
        <dbReference type="Proteomes" id="UP001382904"/>
    </source>
</evidence>
<reference evidence="1 2" key="1">
    <citation type="submission" date="2024-03" db="EMBL/GenBank/DDBJ databases">
        <title>Novel Streptomyces species of biotechnological and ecological value are a feature of Machair soil.</title>
        <authorList>
            <person name="Prole J.R."/>
            <person name="Goodfellow M."/>
            <person name="Allenby N."/>
            <person name="Ward A.C."/>
        </authorList>
    </citation>
    <scope>NUCLEOTIDE SEQUENCE [LARGE SCALE GENOMIC DNA]</scope>
    <source>
        <strain evidence="1 2">MS1.HAVA.3</strain>
    </source>
</reference>
<evidence type="ECO:0000313" key="1">
    <source>
        <dbReference type="EMBL" id="MEJ8644759.1"/>
    </source>
</evidence>
<dbReference type="Proteomes" id="UP001382904">
    <property type="component" value="Unassembled WGS sequence"/>
</dbReference>
<gene>
    <name evidence="1" type="ORF">WKI68_32775</name>
</gene>
<protein>
    <recommendedName>
        <fullName evidence="3">DUF2716 domain-containing protein</fullName>
    </recommendedName>
</protein>
<proteinExistence type="predicted"/>
<organism evidence="1 2">
    <name type="scientific">Streptomyces caledonius</name>
    <dbReference type="NCBI Taxonomy" id="3134107"/>
    <lineage>
        <taxon>Bacteria</taxon>
        <taxon>Bacillati</taxon>
        <taxon>Actinomycetota</taxon>
        <taxon>Actinomycetes</taxon>
        <taxon>Kitasatosporales</taxon>
        <taxon>Streptomycetaceae</taxon>
        <taxon>Streptomyces</taxon>
    </lineage>
</organism>
<accession>A0ABU8UA47</accession>